<gene>
    <name evidence="1" type="ORF">DFR49_3871</name>
</gene>
<evidence type="ECO:0008006" key="3">
    <source>
        <dbReference type="Google" id="ProtNLM"/>
    </source>
</evidence>
<comment type="caution">
    <text evidence="1">The sequence shown here is derived from an EMBL/GenBank/DDBJ whole genome shotgun (WGS) entry which is preliminary data.</text>
</comment>
<sequence>MPLLFVAFNIAAGVVIDKCCKRDRATEFLDFLRQVGAAMPDGLDRHLVLDIYATDEAPRIKAWLARGMVTSLDLGVMD</sequence>
<organism evidence="1 2">
    <name type="scientific">Hephaestia caeni</name>
    <dbReference type="NCBI Taxonomy" id="645617"/>
    <lineage>
        <taxon>Bacteria</taxon>
        <taxon>Pseudomonadati</taxon>
        <taxon>Pseudomonadota</taxon>
        <taxon>Alphaproteobacteria</taxon>
        <taxon>Sphingomonadales</taxon>
        <taxon>Sphingomonadaceae</taxon>
        <taxon>Hephaestia</taxon>
    </lineage>
</organism>
<proteinExistence type="predicted"/>
<dbReference type="RefSeq" id="WP_119037211.1">
    <property type="nucleotide sequence ID" value="NZ_QXDC01000004.1"/>
</dbReference>
<accession>A0A397NX55</accession>
<dbReference type="OrthoDB" id="2375382at2"/>
<dbReference type="EMBL" id="QXDC01000004">
    <property type="protein sequence ID" value="RIA37981.1"/>
    <property type="molecule type" value="Genomic_DNA"/>
</dbReference>
<dbReference type="AlphaFoldDB" id="A0A397NX55"/>
<evidence type="ECO:0000313" key="2">
    <source>
        <dbReference type="Proteomes" id="UP000266568"/>
    </source>
</evidence>
<protein>
    <recommendedName>
        <fullName evidence="3">DDE superfamily endonuclease</fullName>
    </recommendedName>
</protein>
<dbReference type="Proteomes" id="UP000266568">
    <property type="component" value="Unassembled WGS sequence"/>
</dbReference>
<reference evidence="1 2" key="1">
    <citation type="submission" date="2018-08" db="EMBL/GenBank/DDBJ databases">
        <title>Genomic Encyclopedia of Type Strains, Phase IV (KMG-IV): sequencing the most valuable type-strain genomes for metagenomic binning, comparative biology and taxonomic classification.</title>
        <authorList>
            <person name="Goeker M."/>
        </authorList>
    </citation>
    <scope>NUCLEOTIDE SEQUENCE [LARGE SCALE GENOMIC DNA]</scope>
    <source>
        <strain evidence="1 2">DSM 25527</strain>
    </source>
</reference>
<name>A0A397NX55_9SPHN</name>
<evidence type="ECO:0000313" key="1">
    <source>
        <dbReference type="EMBL" id="RIA37981.1"/>
    </source>
</evidence>
<keyword evidence="2" id="KW-1185">Reference proteome</keyword>